<dbReference type="AlphaFoldDB" id="A0A1X1RK28"/>
<evidence type="ECO:0000313" key="1">
    <source>
        <dbReference type="EMBL" id="ORV08024.1"/>
    </source>
</evidence>
<dbReference type="STRING" id="1793.AWC04_02420"/>
<dbReference type="RefSeq" id="WP_085092740.1">
    <property type="nucleotide sequence ID" value="NZ_JACKRW010000404.1"/>
</dbReference>
<protein>
    <recommendedName>
        <fullName evidence="3">PE domain-containing protein</fullName>
    </recommendedName>
</protein>
<dbReference type="Proteomes" id="UP000193484">
    <property type="component" value="Unassembled WGS sequence"/>
</dbReference>
<comment type="caution">
    <text evidence="1">The sequence shown here is derived from an EMBL/GenBank/DDBJ whole genome shotgun (WGS) entry which is preliminary data.</text>
</comment>
<gene>
    <name evidence="1" type="ORF">AWC04_02420</name>
</gene>
<name>A0A1X1RK28_MYCFA</name>
<keyword evidence="2" id="KW-1185">Reference proteome</keyword>
<dbReference type="EMBL" id="LQOJ01000017">
    <property type="protein sequence ID" value="ORV08024.1"/>
    <property type="molecule type" value="Genomic_DNA"/>
</dbReference>
<proteinExistence type="predicted"/>
<sequence>MFIDITPEGVLAASAASAALSAETLGHVGQAAAAGAVVPPGLDPDISPLNVAKITAYAAAVAGVLAASGGLQELYAVANGASATVANLNDAFSAVGINAII</sequence>
<organism evidence="1 2">
    <name type="scientific">Mycolicibacterium fallax</name>
    <name type="common">Mycobacterium fallax</name>
    <dbReference type="NCBI Taxonomy" id="1793"/>
    <lineage>
        <taxon>Bacteria</taxon>
        <taxon>Bacillati</taxon>
        <taxon>Actinomycetota</taxon>
        <taxon>Actinomycetes</taxon>
        <taxon>Mycobacteriales</taxon>
        <taxon>Mycobacteriaceae</taxon>
        <taxon>Mycolicibacterium</taxon>
    </lineage>
</organism>
<evidence type="ECO:0000313" key="2">
    <source>
        <dbReference type="Proteomes" id="UP000193484"/>
    </source>
</evidence>
<accession>A0A1X1RK28</accession>
<reference evidence="1 2" key="1">
    <citation type="submission" date="2016-01" db="EMBL/GenBank/DDBJ databases">
        <title>The new phylogeny of the genus Mycobacterium.</title>
        <authorList>
            <person name="Tarcisio F."/>
            <person name="Conor M."/>
            <person name="Antonella G."/>
            <person name="Elisabetta G."/>
            <person name="Giulia F.S."/>
            <person name="Sara T."/>
            <person name="Anna F."/>
            <person name="Clotilde B."/>
            <person name="Roberto B."/>
            <person name="Veronica D.S."/>
            <person name="Fabio R."/>
            <person name="Monica P."/>
            <person name="Olivier J."/>
            <person name="Enrico T."/>
            <person name="Nicola S."/>
        </authorList>
    </citation>
    <scope>NUCLEOTIDE SEQUENCE [LARGE SCALE GENOMIC DNA]</scope>
    <source>
        <strain evidence="1 2">DSM 44179</strain>
    </source>
</reference>
<evidence type="ECO:0008006" key="3">
    <source>
        <dbReference type="Google" id="ProtNLM"/>
    </source>
</evidence>